<name>A0A1B0ZTV1_9RHOB</name>
<keyword evidence="2" id="KW-1185">Reference proteome</keyword>
<evidence type="ECO:0000313" key="2">
    <source>
        <dbReference type="Proteomes" id="UP000092565"/>
    </source>
</evidence>
<protein>
    <submittedName>
        <fullName evidence="1">Uncharacterized protein</fullName>
    </submittedName>
</protein>
<evidence type="ECO:0000313" key="1">
    <source>
        <dbReference type="EMBL" id="ANP37596.1"/>
    </source>
</evidence>
<accession>A0A1B0ZTV1</accession>
<organism evidence="1 2">
    <name type="scientific">Phaeobacter gallaeciensis</name>
    <dbReference type="NCBI Taxonomy" id="60890"/>
    <lineage>
        <taxon>Bacteria</taxon>
        <taxon>Pseudomonadati</taxon>
        <taxon>Pseudomonadota</taxon>
        <taxon>Alphaproteobacteria</taxon>
        <taxon>Rhodobacterales</taxon>
        <taxon>Roseobacteraceae</taxon>
        <taxon>Phaeobacter</taxon>
    </lineage>
</organism>
<dbReference type="AlphaFoldDB" id="A0A1B0ZTV1"/>
<proteinExistence type="predicted"/>
<gene>
    <name evidence="1" type="ORF">JL2886_02708</name>
</gene>
<dbReference type="RefSeq" id="WP_065272398.1">
    <property type="nucleotide sequence ID" value="NZ_CP015124.1"/>
</dbReference>
<dbReference type="Proteomes" id="UP000092565">
    <property type="component" value="Chromosome"/>
</dbReference>
<reference evidence="1 2" key="1">
    <citation type="submission" date="2016-04" db="EMBL/GenBank/DDBJ databases">
        <authorList>
            <person name="Evans L.H."/>
            <person name="Alamgir A."/>
            <person name="Owens N."/>
            <person name="Weber N.D."/>
            <person name="Virtaneva K."/>
            <person name="Barbian K."/>
            <person name="Babar A."/>
            <person name="Rosenke K."/>
        </authorList>
    </citation>
    <scope>NUCLEOTIDE SEQUENCE [LARGE SCALE GENOMIC DNA]</scope>
    <source>
        <strain evidence="1 2">JL2886</strain>
    </source>
</reference>
<dbReference type="OrthoDB" id="529575at2"/>
<dbReference type="EMBL" id="CP015124">
    <property type="protein sequence ID" value="ANP37596.1"/>
    <property type="molecule type" value="Genomic_DNA"/>
</dbReference>
<sequence length="130" mass="14343">MTRQIDELPGFLKGWLSAHPRISEVAAKTASSGRVHLSVYRTTHGKPLGVEYDKDTLQNLWLRAGDAPSHIPSGVKTTHKAWTGHEWASPDGKGANSNLRGYADFRGYDLIRLGVKTQADAEEILTHLLK</sequence>